<dbReference type="Gene3D" id="1.10.630.10">
    <property type="entry name" value="Cytochrome P450"/>
    <property type="match status" value="1"/>
</dbReference>
<dbReference type="SUPFAM" id="SSF48264">
    <property type="entry name" value="Cytochrome P450"/>
    <property type="match status" value="1"/>
</dbReference>
<dbReference type="PANTHER" id="PTHR24305:SF168">
    <property type="entry name" value="P450, PUTATIVE (EUROFUNG)-RELATED"/>
    <property type="match status" value="1"/>
</dbReference>
<keyword evidence="5" id="KW-0812">Transmembrane</keyword>
<dbReference type="PRINTS" id="PR00463">
    <property type="entry name" value="EP450I"/>
</dbReference>
<dbReference type="AlphaFoldDB" id="A0AAN6NBS5"/>
<proteinExistence type="predicted"/>
<dbReference type="GO" id="GO:0020037">
    <property type="term" value="F:heme binding"/>
    <property type="evidence" value="ECO:0007669"/>
    <property type="project" value="InterPro"/>
</dbReference>
<dbReference type="PANTHER" id="PTHR24305">
    <property type="entry name" value="CYTOCHROME P450"/>
    <property type="match status" value="1"/>
</dbReference>
<dbReference type="GO" id="GO:0016705">
    <property type="term" value="F:oxidoreductase activity, acting on paired donors, with incorporation or reduction of molecular oxygen"/>
    <property type="evidence" value="ECO:0007669"/>
    <property type="project" value="InterPro"/>
</dbReference>
<keyword evidence="5" id="KW-0472">Membrane</keyword>
<dbReference type="InterPro" id="IPR002401">
    <property type="entry name" value="Cyt_P450_E_grp-I"/>
</dbReference>
<dbReference type="Proteomes" id="UP001303473">
    <property type="component" value="Unassembled WGS sequence"/>
</dbReference>
<comment type="caution">
    <text evidence="6">The sequence shown here is derived from an EMBL/GenBank/DDBJ whole genome shotgun (WGS) entry which is preliminary data.</text>
</comment>
<comment type="cofactor">
    <cofactor evidence="4">
        <name>heme</name>
        <dbReference type="ChEBI" id="CHEBI:30413"/>
    </cofactor>
</comment>
<evidence type="ECO:0000256" key="1">
    <source>
        <dbReference type="ARBA" id="ARBA00022617"/>
    </source>
</evidence>
<keyword evidence="2 4" id="KW-0479">Metal-binding</keyword>
<feature type="transmembrane region" description="Helical" evidence="5">
    <location>
        <begin position="20"/>
        <end position="39"/>
    </location>
</feature>
<dbReference type="GO" id="GO:0004497">
    <property type="term" value="F:monooxygenase activity"/>
    <property type="evidence" value="ECO:0007669"/>
    <property type="project" value="InterPro"/>
</dbReference>
<organism evidence="6 7">
    <name type="scientific">Diplogelasinospora grovesii</name>
    <dbReference type="NCBI Taxonomy" id="303347"/>
    <lineage>
        <taxon>Eukaryota</taxon>
        <taxon>Fungi</taxon>
        <taxon>Dikarya</taxon>
        <taxon>Ascomycota</taxon>
        <taxon>Pezizomycotina</taxon>
        <taxon>Sordariomycetes</taxon>
        <taxon>Sordariomycetidae</taxon>
        <taxon>Sordariales</taxon>
        <taxon>Diplogelasinosporaceae</taxon>
        <taxon>Diplogelasinospora</taxon>
    </lineage>
</organism>
<dbReference type="PRINTS" id="PR00385">
    <property type="entry name" value="P450"/>
</dbReference>
<evidence type="ECO:0000313" key="7">
    <source>
        <dbReference type="Proteomes" id="UP001303473"/>
    </source>
</evidence>
<feature type="binding site" description="axial binding residue" evidence="4">
    <location>
        <position position="484"/>
    </location>
    <ligand>
        <name>heme</name>
        <dbReference type="ChEBI" id="CHEBI:30413"/>
    </ligand>
    <ligandPart>
        <name>Fe</name>
        <dbReference type="ChEBI" id="CHEBI:18248"/>
    </ligandPart>
</feature>
<evidence type="ECO:0000256" key="4">
    <source>
        <dbReference type="PIRSR" id="PIRSR602401-1"/>
    </source>
</evidence>
<dbReference type="GO" id="GO:0005506">
    <property type="term" value="F:iron ion binding"/>
    <property type="evidence" value="ECO:0007669"/>
    <property type="project" value="InterPro"/>
</dbReference>
<reference evidence="7" key="1">
    <citation type="journal article" date="2023" name="Mol. Phylogenet. Evol.">
        <title>Genome-scale phylogeny and comparative genomics of the fungal order Sordariales.</title>
        <authorList>
            <person name="Hensen N."/>
            <person name="Bonometti L."/>
            <person name="Westerberg I."/>
            <person name="Brannstrom I.O."/>
            <person name="Guillou S."/>
            <person name="Cros-Aarteil S."/>
            <person name="Calhoun S."/>
            <person name="Haridas S."/>
            <person name="Kuo A."/>
            <person name="Mondo S."/>
            <person name="Pangilinan J."/>
            <person name="Riley R."/>
            <person name="LaButti K."/>
            <person name="Andreopoulos B."/>
            <person name="Lipzen A."/>
            <person name="Chen C."/>
            <person name="Yan M."/>
            <person name="Daum C."/>
            <person name="Ng V."/>
            <person name="Clum A."/>
            <person name="Steindorff A."/>
            <person name="Ohm R.A."/>
            <person name="Martin F."/>
            <person name="Silar P."/>
            <person name="Natvig D.O."/>
            <person name="Lalanne C."/>
            <person name="Gautier V."/>
            <person name="Ament-Velasquez S.L."/>
            <person name="Kruys A."/>
            <person name="Hutchinson M.I."/>
            <person name="Powell A.J."/>
            <person name="Barry K."/>
            <person name="Miller A.N."/>
            <person name="Grigoriev I.V."/>
            <person name="Debuchy R."/>
            <person name="Gladieux P."/>
            <person name="Hiltunen Thoren M."/>
            <person name="Johannesson H."/>
        </authorList>
    </citation>
    <scope>NUCLEOTIDE SEQUENCE [LARGE SCALE GENOMIC DNA]</scope>
    <source>
        <strain evidence="7">CBS 340.73</strain>
    </source>
</reference>
<evidence type="ECO:0000256" key="2">
    <source>
        <dbReference type="ARBA" id="ARBA00022723"/>
    </source>
</evidence>
<dbReference type="EMBL" id="MU853770">
    <property type="protein sequence ID" value="KAK3942847.1"/>
    <property type="molecule type" value="Genomic_DNA"/>
</dbReference>
<dbReference type="Pfam" id="PF00067">
    <property type="entry name" value="p450"/>
    <property type="match status" value="1"/>
</dbReference>
<keyword evidence="3 4" id="KW-0408">Iron</keyword>
<evidence type="ECO:0000256" key="5">
    <source>
        <dbReference type="SAM" id="Phobius"/>
    </source>
</evidence>
<dbReference type="InterPro" id="IPR001128">
    <property type="entry name" value="Cyt_P450"/>
</dbReference>
<keyword evidence="5" id="KW-1133">Transmembrane helix</keyword>
<name>A0AAN6NBS5_9PEZI</name>
<protein>
    <submittedName>
        <fullName evidence="6">Pisatin demethylase</fullName>
    </submittedName>
</protein>
<dbReference type="InterPro" id="IPR050121">
    <property type="entry name" value="Cytochrome_P450_monoxygenase"/>
</dbReference>
<sequence>MANPLIMDALMSAQGTTTPSPSILIPIFFILMSIIACSYRSWMRLAHIPGPTAAHCSILWLLRRAWIGELFPCMVEAGDQYGIPLLFLHTGIHQGDLVRIGPNLLLCSDPDEVRRISGIRSEYTKGPAYEAGRVTDGEPHVASQRDPQKHKALRAKMGPAYSINIEPAIDRQMVSFVKLLDEKYAADRKTGKPGRILDFAKKAQFWSLDCVGDLCFGEPFGFLPRDEDVGGFARLNDLSLRMVTAAGLVPWLAELKNTWPFNMLVPKEGDKVGFGILFGYAKDLVERKTAEAEKLPVTDKPGTDMMQMFIRSGMSRHDLMQQVYVHIVCVHRIAGADASSNVARMVMLCILTCPPVYMALQKEIDEADARGALRYPVATDAEIRRLPYLQAVIREALRRYPPSVSPSKVSPLDKVDTVCGYAVPGGTQIGANVPGMLRNKAIFGQDADQYRPERWIEAQTDDKDRLRRMNSTVDLVFGAGKFQCLGKSVYTMELHKMLVELMRRFDFALVDNINPCKVESLAIMVVHDLNVRVSRRSDSASPFGVQ</sequence>
<evidence type="ECO:0000256" key="3">
    <source>
        <dbReference type="ARBA" id="ARBA00023004"/>
    </source>
</evidence>
<accession>A0AAN6NBS5</accession>
<keyword evidence="7" id="KW-1185">Reference proteome</keyword>
<dbReference type="CDD" id="cd11060">
    <property type="entry name" value="CYP57A1-like"/>
    <property type="match status" value="1"/>
</dbReference>
<keyword evidence="1 4" id="KW-0349">Heme</keyword>
<dbReference type="InterPro" id="IPR036396">
    <property type="entry name" value="Cyt_P450_sf"/>
</dbReference>
<evidence type="ECO:0000313" key="6">
    <source>
        <dbReference type="EMBL" id="KAK3942847.1"/>
    </source>
</evidence>
<gene>
    <name evidence="6" type="ORF">QBC46DRAFT_283016</name>
</gene>